<gene>
    <name evidence="2" type="ORF">AFM11_22665</name>
</gene>
<dbReference type="GO" id="GO:0003824">
    <property type="term" value="F:catalytic activity"/>
    <property type="evidence" value="ECO:0007669"/>
    <property type="project" value="UniProtKB-ARBA"/>
</dbReference>
<dbReference type="AlphaFoldDB" id="A0A132PI76"/>
<reference evidence="2 3" key="1">
    <citation type="submission" date="2015-07" db="EMBL/GenBank/DDBJ databases">
        <title>A draft genome sequence of Mycobacterium wolinskyi.</title>
        <authorList>
            <person name="de Man T.J."/>
            <person name="Perry K.A."/>
            <person name="Coulliette A.D."/>
            <person name="Jensen B."/>
            <person name="Toney N.C."/>
            <person name="Limbago B.M."/>
            <person name="Noble-Wang J."/>
        </authorList>
    </citation>
    <scope>NUCLEOTIDE SEQUENCE [LARGE SCALE GENOMIC DNA]</scope>
    <source>
        <strain evidence="2 3">CDC_01</strain>
    </source>
</reference>
<dbReference type="InterPro" id="IPR000073">
    <property type="entry name" value="AB_hydrolase_1"/>
</dbReference>
<dbReference type="Gene3D" id="3.40.50.1820">
    <property type="entry name" value="alpha/beta hydrolase"/>
    <property type="match status" value="1"/>
</dbReference>
<evidence type="ECO:0000259" key="1">
    <source>
        <dbReference type="Pfam" id="PF12697"/>
    </source>
</evidence>
<name>A0A132PI76_9MYCO</name>
<dbReference type="InterPro" id="IPR052897">
    <property type="entry name" value="Sec-Metab_Biosynth_Hydrolase"/>
</dbReference>
<protein>
    <submittedName>
        <fullName evidence="2">Esterase</fullName>
    </submittedName>
</protein>
<proteinExistence type="predicted"/>
<dbReference type="InterPro" id="IPR029058">
    <property type="entry name" value="AB_hydrolase_fold"/>
</dbReference>
<organism evidence="2 3">
    <name type="scientific">Mycolicibacterium wolinskyi</name>
    <dbReference type="NCBI Taxonomy" id="59750"/>
    <lineage>
        <taxon>Bacteria</taxon>
        <taxon>Bacillati</taxon>
        <taxon>Actinomycetota</taxon>
        <taxon>Actinomycetes</taxon>
        <taxon>Mycobacteriales</taxon>
        <taxon>Mycobacteriaceae</taxon>
        <taxon>Mycolicibacterium</taxon>
    </lineage>
</organism>
<dbReference type="PANTHER" id="PTHR37017">
    <property type="entry name" value="AB HYDROLASE-1 DOMAIN-CONTAINING PROTEIN-RELATED"/>
    <property type="match status" value="1"/>
</dbReference>
<accession>A0A132PI76</accession>
<keyword evidence="3" id="KW-1185">Reference proteome</keyword>
<feature type="domain" description="AB hydrolase-1" evidence="1">
    <location>
        <begin position="5"/>
        <end position="203"/>
    </location>
</feature>
<dbReference type="SUPFAM" id="SSF53474">
    <property type="entry name" value="alpha/beta-Hydrolases"/>
    <property type="match status" value="1"/>
</dbReference>
<sequence>MTTYVLVPGACHGRWYYDDLAARLRDHGHRVLAITLTGVAERAHLAHAGVNLETHIADVLAELGAQQVTDAVLVGHSYGGMVITAVADRVAAQVDSLVYLDAFVPADGDSCWNLVTDDLRGWYAGVDATGYGVPPLPFFDKRATAHPLASLMQPIRLTGDLSEFRRRVYVYAAQWDGEPPFAALFERLSQDPSWTTHALDSTHNLLAGHTDEVLRILLGVAGHQE</sequence>
<dbReference type="EMBL" id="LGTW01000016">
    <property type="protein sequence ID" value="KWX21964.1"/>
    <property type="molecule type" value="Genomic_DNA"/>
</dbReference>
<evidence type="ECO:0000313" key="2">
    <source>
        <dbReference type="EMBL" id="KWX21964.1"/>
    </source>
</evidence>
<dbReference type="PANTHER" id="PTHR37017:SF11">
    <property type="entry name" value="ESTERASE_LIPASE_THIOESTERASE DOMAIN-CONTAINING PROTEIN"/>
    <property type="match status" value="1"/>
</dbReference>
<evidence type="ECO:0000313" key="3">
    <source>
        <dbReference type="Proteomes" id="UP000070612"/>
    </source>
</evidence>
<dbReference type="STRING" id="59750.AWC31_08540"/>
<dbReference type="Pfam" id="PF12697">
    <property type="entry name" value="Abhydrolase_6"/>
    <property type="match status" value="1"/>
</dbReference>
<comment type="caution">
    <text evidence="2">The sequence shown here is derived from an EMBL/GenBank/DDBJ whole genome shotgun (WGS) entry which is preliminary data.</text>
</comment>
<dbReference type="PATRIC" id="fig|59750.3.peg.1883"/>
<dbReference type="Proteomes" id="UP000070612">
    <property type="component" value="Unassembled WGS sequence"/>
</dbReference>
<dbReference type="RefSeq" id="WP_067852798.1">
    <property type="nucleotide sequence ID" value="NZ_LGTW01000016.1"/>
</dbReference>